<accession>A0A6C0EIV0</accession>
<evidence type="ECO:0000313" key="1">
    <source>
        <dbReference type="EMBL" id="QHT28662.1"/>
    </source>
</evidence>
<reference evidence="1" key="1">
    <citation type="journal article" date="2020" name="Nature">
        <title>Giant virus diversity and host interactions through global metagenomics.</title>
        <authorList>
            <person name="Schulz F."/>
            <person name="Roux S."/>
            <person name="Paez-Espino D."/>
            <person name="Jungbluth S."/>
            <person name="Walsh D.A."/>
            <person name="Denef V.J."/>
            <person name="McMahon K.D."/>
            <person name="Konstantinidis K.T."/>
            <person name="Eloe-Fadrosh E.A."/>
            <person name="Kyrpides N.C."/>
            <person name="Woyke T."/>
        </authorList>
    </citation>
    <scope>NUCLEOTIDE SEQUENCE</scope>
    <source>
        <strain evidence="1">GVMAG-M-3300001351-8</strain>
    </source>
</reference>
<sequence>MEIDAFTQNTIIELNNIFSSKIYIGKYTYIDTLYNKSIEIIKFIIKHFEVISNKSIVLKESKHTNLVISILKNINLENINVDKNNPIYEFIRKLKLDKIPLDEIEKFINFNNSEINNIIEFELPNVDKSISDLLKIYSNNIISKFVPLNIQTDVLKNLKIHTKIVVKLGHIKLTFHFFSNTALDNNLVNIIIVKALYIIKLYNIDNIELTIRFFLSNIKKQIGLNDFLGRDEVNSGLTSFGLENTILIYRAEEIEKVLLHELVHALNIDNLLMRELDSIDKKIKCNFNINNKNDINFFEAYTESIAFITNIISNSILSGINYKILLENELRFLILQCSKILNFYNVKNIDKFFCKQCCFGSNIKWTEKSSILSYYFLKLGSVYNINHFINTYMFSKTIHNNTYYEFIINNFNNIEFIYHYKFTPTLRMTLYDFKWDFTNYYLKI</sequence>
<protein>
    <submittedName>
        <fullName evidence="1">Uncharacterized protein</fullName>
    </submittedName>
</protein>
<organism evidence="1">
    <name type="scientific">viral metagenome</name>
    <dbReference type="NCBI Taxonomy" id="1070528"/>
    <lineage>
        <taxon>unclassified sequences</taxon>
        <taxon>metagenomes</taxon>
        <taxon>organismal metagenomes</taxon>
    </lineage>
</organism>
<dbReference type="AlphaFoldDB" id="A0A6C0EIV0"/>
<proteinExistence type="predicted"/>
<name>A0A6C0EIV0_9ZZZZ</name>
<dbReference type="EMBL" id="MN738863">
    <property type="protein sequence ID" value="QHT28662.1"/>
    <property type="molecule type" value="Genomic_DNA"/>
</dbReference>